<keyword evidence="4 6" id="KW-1133">Transmembrane helix</keyword>
<proteinExistence type="predicted"/>
<reference evidence="7 8" key="1">
    <citation type="submission" date="2014-07" db="EMBL/GenBank/DDBJ databases">
        <title>Draft Genome Sequence of Gephyronic Acid Producer, Cystobacter violaceus Strain Cb vi76.</title>
        <authorList>
            <person name="Stevens D.C."/>
            <person name="Young J."/>
            <person name="Carmichael R."/>
            <person name="Tan J."/>
            <person name="Taylor R.E."/>
        </authorList>
    </citation>
    <scope>NUCLEOTIDE SEQUENCE [LARGE SCALE GENOMIC DNA]</scope>
    <source>
        <strain evidence="7 8">Cb vi76</strain>
    </source>
</reference>
<dbReference type="Pfam" id="PF12679">
    <property type="entry name" value="ABC2_membrane_2"/>
    <property type="match status" value="1"/>
</dbReference>
<dbReference type="GO" id="GO:0005886">
    <property type="term" value="C:plasma membrane"/>
    <property type="evidence" value="ECO:0007669"/>
    <property type="project" value="UniProtKB-SubCell"/>
</dbReference>
<keyword evidence="5 6" id="KW-0472">Membrane</keyword>
<evidence type="ECO:0000256" key="6">
    <source>
        <dbReference type="SAM" id="Phobius"/>
    </source>
</evidence>
<feature type="transmembrane region" description="Helical" evidence="6">
    <location>
        <begin position="54"/>
        <end position="75"/>
    </location>
</feature>
<keyword evidence="3 6" id="KW-0812">Transmembrane</keyword>
<comment type="caution">
    <text evidence="7">The sequence shown here is derived from an EMBL/GenBank/DDBJ whole genome shotgun (WGS) entry which is preliminary data.</text>
</comment>
<dbReference type="InterPro" id="IPR051449">
    <property type="entry name" value="ABC-2_transporter_component"/>
</dbReference>
<evidence type="ECO:0000256" key="5">
    <source>
        <dbReference type="ARBA" id="ARBA00023136"/>
    </source>
</evidence>
<dbReference type="EMBL" id="JPMI01000267">
    <property type="protein sequence ID" value="KFA89020.1"/>
    <property type="molecule type" value="Genomic_DNA"/>
</dbReference>
<evidence type="ECO:0000313" key="7">
    <source>
        <dbReference type="EMBL" id="KFA89020.1"/>
    </source>
</evidence>
<keyword evidence="2" id="KW-1003">Cell membrane</keyword>
<dbReference type="PANTHER" id="PTHR30294">
    <property type="entry name" value="MEMBRANE COMPONENT OF ABC TRANSPORTER YHHJ-RELATED"/>
    <property type="match status" value="1"/>
</dbReference>
<sequence>MKALLIARRELAGYLHTLSGYIILASILALNGLFFNAFALGKAMERSSTVLSHFFYYSSGFTIVASVFISMRLLAEERQAGTLSLLYSSPVKDWDIVLGKYLAGLAFLALYLVCTLYMPLLIMVHGKVSAGHIFAGYLGLLLLGSASLAVGTFGSSLARNQTMAAFLTAVMLVALILCWLLARIAGQPLADVFSALSLWNQHFPTFQSGQVRVRDVTYYLLLTYVALFGATRVLEARRWR</sequence>
<evidence type="ECO:0000256" key="3">
    <source>
        <dbReference type="ARBA" id="ARBA00022692"/>
    </source>
</evidence>
<comment type="subcellular location">
    <subcellularLocation>
        <location evidence="1">Cell membrane</location>
        <topology evidence="1">Multi-pass membrane protein</topology>
    </subcellularLocation>
</comment>
<feature type="transmembrane region" description="Helical" evidence="6">
    <location>
        <begin position="12"/>
        <end position="34"/>
    </location>
</feature>
<feature type="transmembrane region" description="Helical" evidence="6">
    <location>
        <begin position="96"/>
        <end position="118"/>
    </location>
</feature>
<dbReference type="PANTHER" id="PTHR30294:SF29">
    <property type="entry name" value="MULTIDRUG ABC TRANSPORTER PERMEASE YBHS-RELATED"/>
    <property type="match status" value="1"/>
</dbReference>
<protein>
    <submittedName>
        <fullName evidence="7">Membrane protein</fullName>
    </submittedName>
</protein>
<dbReference type="RefSeq" id="WP_043406719.1">
    <property type="nucleotide sequence ID" value="NZ_JPMI01000267.1"/>
</dbReference>
<organism evidence="7 8">
    <name type="scientific">Archangium violaceum Cb vi76</name>
    <dbReference type="NCBI Taxonomy" id="1406225"/>
    <lineage>
        <taxon>Bacteria</taxon>
        <taxon>Pseudomonadati</taxon>
        <taxon>Myxococcota</taxon>
        <taxon>Myxococcia</taxon>
        <taxon>Myxococcales</taxon>
        <taxon>Cystobacterineae</taxon>
        <taxon>Archangiaceae</taxon>
        <taxon>Archangium</taxon>
    </lineage>
</organism>
<evidence type="ECO:0000256" key="4">
    <source>
        <dbReference type="ARBA" id="ARBA00022989"/>
    </source>
</evidence>
<accession>A0A084SKN5</accession>
<feature type="transmembrane region" description="Helical" evidence="6">
    <location>
        <begin position="163"/>
        <end position="182"/>
    </location>
</feature>
<evidence type="ECO:0000313" key="8">
    <source>
        <dbReference type="Proteomes" id="UP000028547"/>
    </source>
</evidence>
<name>A0A084SKN5_9BACT</name>
<feature type="transmembrane region" description="Helical" evidence="6">
    <location>
        <begin position="216"/>
        <end position="234"/>
    </location>
</feature>
<feature type="transmembrane region" description="Helical" evidence="6">
    <location>
        <begin position="130"/>
        <end position="151"/>
    </location>
</feature>
<dbReference type="GO" id="GO:0140359">
    <property type="term" value="F:ABC-type transporter activity"/>
    <property type="evidence" value="ECO:0007669"/>
    <property type="project" value="InterPro"/>
</dbReference>
<dbReference type="AlphaFoldDB" id="A0A084SKN5"/>
<evidence type="ECO:0000256" key="1">
    <source>
        <dbReference type="ARBA" id="ARBA00004651"/>
    </source>
</evidence>
<evidence type="ECO:0000256" key="2">
    <source>
        <dbReference type="ARBA" id="ARBA00022475"/>
    </source>
</evidence>
<gene>
    <name evidence="7" type="ORF">Q664_37520</name>
</gene>
<dbReference type="Proteomes" id="UP000028547">
    <property type="component" value="Unassembled WGS sequence"/>
</dbReference>